<dbReference type="SUPFAM" id="SSF53474">
    <property type="entry name" value="alpha/beta-Hydrolases"/>
    <property type="match status" value="1"/>
</dbReference>
<evidence type="ECO:0000256" key="1">
    <source>
        <dbReference type="ARBA" id="ARBA00022801"/>
    </source>
</evidence>
<dbReference type="PANTHER" id="PTHR48081">
    <property type="entry name" value="AB HYDROLASE SUPERFAMILY PROTEIN C4A8.06C"/>
    <property type="match status" value="1"/>
</dbReference>
<sequence length="331" mass="35310">MNGQHQLVRRNRIAALFVVMVLGLVVALPTTADAKGRDRGKVGVCHRSSAGGTVFLQVSKRAERAHARHGDVTGVTSAAECDTAAEPTPPGRYLQEVFPQVSVERDLQYGEAPDENGVAERLLLDLYQPLGDTQARRPAIVWVHGGGFSGGNRSLEAGNAESFARRGYVTVSISYRLRSGNIGQAIADAQHDAQAAVRWLRSNADRYGIDADRIAIGGTSAGAITALLVGNHSEDPGTSGNPGFRSDVQASVSISGFGGYYSPGDAPAILFHGTADPVLPYPLAVSTCDEIRRAGNVCELHTYEGAGHILYVSHREDVQAKIAEFLHRQLF</sequence>
<name>A0A6J4I3G4_9ACTN</name>
<accession>A0A6J4I3G4</accession>
<dbReference type="InterPro" id="IPR049492">
    <property type="entry name" value="BD-FAE-like_dom"/>
</dbReference>
<keyword evidence="1" id="KW-0378">Hydrolase</keyword>
<dbReference type="Gene3D" id="3.40.50.1820">
    <property type="entry name" value="alpha/beta hydrolase"/>
    <property type="match status" value="1"/>
</dbReference>
<proteinExistence type="predicted"/>
<evidence type="ECO:0000313" key="4">
    <source>
        <dbReference type="EMBL" id="CAA9239121.1"/>
    </source>
</evidence>
<dbReference type="EMBL" id="CADCSY010000074">
    <property type="protein sequence ID" value="CAA9239121.1"/>
    <property type="molecule type" value="Genomic_DNA"/>
</dbReference>
<dbReference type="GO" id="GO:0008236">
    <property type="term" value="F:serine-type peptidase activity"/>
    <property type="evidence" value="ECO:0007669"/>
    <property type="project" value="InterPro"/>
</dbReference>
<protein>
    <submittedName>
        <fullName evidence="4">Uncharacterized protein</fullName>
    </submittedName>
</protein>
<dbReference type="GO" id="GO:0006508">
    <property type="term" value="P:proteolysis"/>
    <property type="evidence" value="ECO:0007669"/>
    <property type="project" value="InterPro"/>
</dbReference>
<organism evidence="4">
    <name type="scientific">uncultured Acidimicrobiales bacterium</name>
    <dbReference type="NCBI Taxonomy" id="310071"/>
    <lineage>
        <taxon>Bacteria</taxon>
        <taxon>Bacillati</taxon>
        <taxon>Actinomycetota</taxon>
        <taxon>Acidimicrobiia</taxon>
        <taxon>Acidimicrobiales</taxon>
        <taxon>environmental samples</taxon>
    </lineage>
</organism>
<reference evidence="4" key="1">
    <citation type="submission" date="2020-02" db="EMBL/GenBank/DDBJ databases">
        <authorList>
            <person name="Meier V. D."/>
        </authorList>
    </citation>
    <scope>NUCLEOTIDE SEQUENCE</scope>
    <source>
        <strain evidence="4">AVDCRST_MAG20</strain>
    </source>
</reference>
<dbReference type="PANTHER" id="PTHR48081:SF6">
    <property type="entry name" value="PEPTIDASE S9 PROLYL OLIGOPEPTIDASE CATALYTIC DOMAIN-CONTAINING PROTEIN"/>
    <property type="match status" value="1"/>
</dbReference>
<dbReference type="InterPro" id="IPR001375">
    <property type="entry name" value="Peptidase_S9_cat"/>
</dbReference>
<feature type="domain" description="Peptidase S9 prolyl oligopeptidase catalytic" evidence="2">
    <location>
        <begin position="266"/>
        <end position="330"/>
    </location>
</feature>
<dbReference type="AlphaFoldDB" id="A0A6J4I3G4"/>
<dbReference type="InterPro" id="IPR050300">
    <property type="entry name" value="GDXG_lipolytic_enzyme"/>
</dbReference>
<feature type="domain" description="BD-FAE-like" evidence="3">
    <location>
        <begin position="124"/>
        <end position="236"/>
    </location>
</feature>
<evidence type="ECO:0000259" key="3">
    <source>
        <dbReference type="Pfam" id="PF20434"/>
    </source>
</evidence>
<gene>
    <name evidence="4" type="ORF">AVDCRST_MAG20-1638</name>
</gene>
<evidence type="ECO:0000259" key="2">
    <source>
        <dbReference type="Pfam" id="PF00326"/>
    </source>
</evidence>
<dbReference type="Pfam" id="PF00326">
    <property type="entry name" value="Peptidase_S9"/>
    <property type="match status" value="1"/>
</dbReference>
<dbReference type="Pfam" id="PF20434">
    <property type="entry name" value="BD-FAE"/>
    <property type="match status" value="1"/>
</dbReference>
<dbReference type="InterPro" id="IPR029058">
    <property type="entry name" value="AB_hydrolase_fold"/>
</dbReference>